<dbReference type="GO" id="GO:0008360">
    <property type="term" value="P:regulation of cell shape"/>
    <property type="evidence" value="ECO:0007669"/>
    <property type="project" value="UniProtKB-KW"/>
</dbReference>
<dbReference type="NCBIfam" id="TIGR01173">
    <property type="entry name" value="glmU"/>
    <property type="match status" value="1"/>
</dbReference>
<dbReference type="EC" id="2.7.7.23" evidence="17"/>
<keyword evidence="9 17" id="KW-0133">Cell shape</keyword>
<keyword evidence="13 17" id="KW-0961">Cell wall biogenesis/degradation</keyword>
<evidence type="ECO:0000256" key="8">
    <source>
        <dbReference type="ARBA" id="ARBA00022842"/>
    </source>
</evidence>
<feature type="binding site" evidence="17">
    <location>
        <begin position="106"/>
        <end position="108"/>
    </location>
    <ligand>
        <name>UDP-N-acetyl-alpha-D-glucosamine</name>
        <dbReference type="ChEBI" id="CHEBI:57705"/>
    </ligand>
</feature>
<dbReference type="UniPathway" id="UPA00113">
    <property type="reaction ID" value="UER00532"/>
</dbReference>
<dbReference type="InterPro" id="IPR011004">
    <property type="entry name" value="Trimer_LpxA-like_sf"/>
</dbReference>
<feature type="binding site" evidence="17">
    <location>
        <position position="388"/>
    </location>
    <ligand>
        <name>acetyl-CoA</name>
        <dbReference type="ChEBI" id="CHEBI:57288"/>
    </ligand>
</feature>
<evidence type="ECO:0000256" key="6">
    <source>
        <dbReference type="ARBA" id="ARBA00022723"/>
    </source>
</evidence>
<feature type="binding site" evidence="17">
    <location>
        <position position="406"/>
    </location>
    <ligand>
        <name>acetyl-CoA</name>
        <dbReference type="ChEBI" id="CHEBI:57288"/>
    </ligand>
</feature>
<feature type="binding site" evidence="17">
    <location>
        <position position="25"/>
    </location>
    <ligand>
        <name>UDP-N-acetyl-alpha-D-glucosamine</name>
        <dbReference type="ChEBI" id="CHEBI:57705"/>
    </ligand>
</feature>
<evidence type="ECO:0000256" key="1">
    <source>
        <dbReference type="ARBA" id="ARBA00007707"/>
    </source>
</evidence>
<comment type="cofactor">
    <cofactor evidence="17">
        <name>Mg(2+)</name>
        <dbReference type="ChEBI" id="CHEBI:18420"/>
    </cofactor>
    <text evidence="17">Binds 1 Mg(2+) ion per subunit.</text>
</comment>
<dbReference type="GO" id="GO:0006048">
    <property type="term" value="P:UDP-N-acetylglucosamine biosynthetic process"/>
    <property type="evidence" value="ECO:0007669"/>
    <property type="project" value="UniProtKB-UniPathway"/>
</dbReference>
<evidence type="ECO:0000256" key="17">
    <source>
        <dbReference type="HAMAP-Rule" id="MF_01631"/>
    </source>
</evidence>
<keyword evidence="3 17" id="KW-0963">Cytoplasm</keyword>
<keyword evidence="12 17" id="KW-0012">Acyltransferase</keyword>
<feature type="active site" description="Proton acceptor" evidence="17">
    <location>
        <position position="346"/>
    </location>
</feature>
<feature type="binding site" evidence="17">
    <location>
        <position position="423"/>
    </location>
    <ligand>
        <name>acetyl-CoA</name>
        <dbReference type="ChEBI" id="CHEBI:57288"/>
    </ligand>
</feature>
<dbReference type="AlphaFoldDB" id="A0A3D9XCJ7"/>
<evidence type="ECO:0000256" key="11">
    <source>
        <dbReference type="ARBA" id="ARBA00023268"/>
    </source>
</evidence>
<evidence type="ECO:0000256" key="2">
    <source>
        <dbReference type="ARBA" id="ARBA00007947"/>
    </source>
</evidence>
<dbReference type="Gene3D" id="2.160.10.10">
    <property type="entry name" value="Hexapeptide repeat proteins"/>
    <property type="match status" value="1"/>
</dbReference>
<evidence type="ECO:0000313" key="20">
    <source>
        <dbReference type="Proteomes" id="UP000256941"/>
    </source>
</evidence>
<evidence type="ECO:0000256" key="9">
    <source>
        <dbReference type="ARBA" id="ARBA00022960"/>
    </source>
</evidence>
<evidence type="ECO:0000256" key="5">
    <source>
        <dbReference type="ARBA" id="ARBA00022695"/>
    </source>
</evidence>
<dbReference type="SUPFAM" id="SSF53448">
    <property type="entry name" value="Nucleotide-diphospho-sugar transferases"/>
    <property type="match status" value="1"/>
</dbReference>
<sequence length="446" mass="46176">MTDKPVALIVLAAGQGSRMQSDLPKVLHRLGGLPLVAHALAAGRTLEPEAAVVVAGHGAEAVAKAVAKLDPEAQIALQQEQLGTAHAVSQALPALEGFAGRVIVLYGDTPFIGQETLASLAAHPADVVVLGFEAADPGRYGRLVTGPEGLERIVEYKDADEATRAIRLVNSGVLAADAALLREFLPRIGNRNAAGEYYLTDIPGLARAAGHRVEVVTCDEAETLGINTRAELAQAEAAFQARARAQALEDGVTLSDPATVWFALDTCIGRDAVIGQNVVFGPGVTVESGAEILPFCHLEGCHVSAGATVGPFARLRPGAELGGDVHVGNFVEIKNSVLDEGVKVGHLTYLGDAHVGEATNIGAGTVTCNYDGVGKHRTEIGAHAFIGSDTMLVAPVRVGARAMTGSGSVITQDVPDDALALGRAKQVVKPGLATRLMQALRQKKGN</sequence>
<evidence type="ECO:0000256" key="7">
    <source>
        <dbReference type="ARBA" id="ARBA00022737"/>
    </source>
</evidence>
<dbReference type="InterPro" id="IPR038009">
    <property type="entry name" value="GlmU_C_LbH"/>
</dbReference>
<dbReference type="CDD" id="cd03353">
    <property type="entry name" value="LbH_GlmU_C"/>
    <property type="match status" value="1"/>
</dbReference>
<comment type="similarity">
    <text evidence="1 17">In the C-terminal section; belongs to the transferase hexapeptide repeat family.</text>
</comment>
<dbReference type="GO" id="GO:0009245">
    <property type="term" value="P:lipid A biosynthetic process"/>
    <property type="evidence" value="ECO:0007669"/>
    <property type="project" value="UniProtKB-UniRule"/>
</dbReference>
<feature type="binding site" evidence="17">
    <location>
        <position position="170"/>
    </location>
    <ligand>
        <name>UDP-N-acetyl-alpha-D-glucosamine</name>
        <dbReference type="ChEBI" id="CHEBI:57705"/>
    </ligand>
</feature>
<comment type="catalytic activity">
    <reaction evidence="14 17">
        <text>alpha-D-glucosamine 1-phosphate + acetyl-CoA = N-acetyl-alpha-D-glucosamine 1-phosphate + CoA + H(+)</text>
        <dbReference type="Rhea" id="RHEA:13725"/>
        <dbReference type="ChEBI" id="CHEBI:15378"/>
        <dbReference type="ChEBI" id="CHEBI:57287"/>
        <dbReference type="ChEBI" id="CHEBI:57288"/>
        <dbReference type="ChEBI" id="CHEBI:57776"/>
        <dbReference type="ChEBI" id="CHEBI:58516"/>
        <dbReference type="EC" id="2.3.1.157"/>
    </reaction>
</comment>
<dbReference type="GO" id="GO:0016020">
    <property type="term" value="C:membrane"/>
    <property type="evidence" value="ECO:0007669"/>
    <property type="project" value="GOC"/>
</dbReference>
<dbReference type="HAMAP" id="MF_01631">
    <property type="entry name" value="GlmU"/>
    <property type="match status" value="1"/>
</dbReference>
<evidence type="ECO:0000256" key="4">
    <source>
        <dbReference type="ARBA" id="ARBA00022679"/>
    </source>
</evidence>
<feature type="binding site" evidence="17">
    <location>
        <position position="78"/>
    </location>
    <ligand>
        <name>UDP-N-acetyl-alpha-D-glucosamine</name>
        <dbReference type="ChEBI" id="CHEBI:57705"/>
    </ligand>
</feature>
<dbReference type="PANTHER" id="PTHR43584">
    <property type="entry name" value="NUCLEOTIDYL TRANSFERASE"/>
    <property type="match status" value="1"/>
</dbReference>
<dbReference type="InterPro" id="IPR029044">
    <property type="entry name" value="Nucleotide-diphossugar_trans"/>
</dbReference>
<dbReference type="GO" id="GO:0003977">
    <property type="term" value="F:UDP-N-acetylglucosamine diphosphorylase activity"/>
    <property type="evidence" value="ECO:0007669"/>
    <property type="project" value="UniProtKB-UniRule"/>
</dbReference>
<feature type="region of interest" description="Pyrophosphorylase" evidence="17">
    <location>
        <begin position="1"/>
        <end position="229"/>
    </location>
</feature>
<organism evidence="19 20">
    <name type="scientific">Paracoccus versutus</name>
    <name type="common">Thiobacillus versutus</name>
    <dbReference type="NCBI Taxonomy" id="34007"/>
    <lineage>
        <taxon>Bacteria</taxon>
        <taxon>Pseudomonadati</taxon>
        <taxon>Pseudomonadota</taxon>
        <taxon>Alphaproteobacteria</taxon>
        <taxon>Rhodobacterales</taxon>
        <taxon>Paracoccaceae</taxon>
        <taxon>Paracoccus</taxon>
    </lineage>
</organism>
<dbReference type="UniPathway" id="UPA00973"/>
<evidence type="ECO:0000256" key="10">
    <source>
        <dbReference type="ARBA" id="ARBA00022984"/>
    </source>
</evidence>
<comment type="catalytic activity">
    <reaction evidence="15 17">
        <text>N-acetyl-alpha-D-glucosamine 1-phosphate + UTP + H(+) = UDP-N-acetyl-alpha-D-glucosamine + diphosphate</text>
        <dbReference type="Rhea" id="RHEA:13509"/>
        <dbReference type="ChEBI" id="CHEBI:15378"/>
        <dbReference type="ChEBI" id="CHEBI:33019"/>
        <dbReference type="ChEBI" id="CHEBI:46398"/>
        <dbReference type="ChEBI" id="CHEBI:57705"/>
        <dbReference type="ChEBI" id="CHEBI:57776"/>
        <dbReference type="EC" id="2.7.7.23"/>
    </reaction>
</comment>
<keyword evidence="8 17" id="KW-0460">Magnesium</keyword>
<dbReference type="CDD" id="cd02540">
    <property type="entry name" value="GT2_GlmU_N_bac"/>
    <property type="match status" value="1"/>
</dbReference>
<dbReference type="InterPro" id="IPR050065">
    <property type="entry name" value="GlmU-like"/>
</dbReference>
<keyword evidence="6 17" id="KW-0479">Metal-binding</keyword>
<dbReference type="Gene3D" id="3.90.550.10">
    <property type="entry name" value="Spore Coat Polysaccharide Biosynthesis Protein SpsA, Chain A"/>
    <property type="match status" value="1"/>
</dbReference>
<comment type="subunit">
    <text evidence="17">Homotrimer.</text>
</comment>
<feature type="region of interest" description="Linker" evidence="17">
    <location>
        <begin position="230"/>
        <end position="250"/>
    </location>
</feature>
<dbReference type="GO" id="GO:0019134">
    <property type="term" value="F:glucosamine-1-phosphate N-acetyltransferase activity"/>
    <property type="evidence" value="ECO:0007669"/>
    <property type="project" value="UniProtKB-UniRule"/>
</dbReference>
<name>A0A3D9XCJ7_PARVE</name>
<dbReference type="GO" id="GO:0071555">
    <property type="term" value="P:cell wall organization"/>
    <property type="evidence" value="ECO:0007669"/>
    <property type="project" value="UniProtKB-KW"/>
</dbReference>
<evidence type="ECO:0000256" key="14">
    <source>
        <dbReference type="ARBA" id="ARBA00048247"/>
    </source>
</evidence>
<dbReference type="EMBL" id="QTUJ01000004">
    <property type="protein sequence ID" value="REF67361.1"/>
    <property type="molecule type" value="Genomic_DNA"/>
</dbReference>
<dbReference type="PROSITE" id="PS00101">
    <property type="entry name" value="HEXAPEP_TRANSFERASES"/>
    <property type="match status" value="1"/>
</dbReference>
<feature type="binding site" evidence="17">
    <location>
        <position position="316"/>
    </location>
    <ligand>
        <name>UDP-N-acetyl-alpha-D-glucosamine</name>
        <dbReference type="ChEBI" id="CHEBI:57705"/>
    </ligand>
</feature>
<accession>A0A3D9XCJ7</accession>
<gene>
    <name evidence="17" type="primary">glmU</name>
    <name evidence="19" type="ORF">BDD41_4384</name>
</gene>
<dbReference type="PANTHER" id="PTHR43584:SF3">
    <property type="entry name" value="BIFUNCTIONAL PROTEIN GLMU"/>
    <property type="match status" value="1"/>
</dbReference>
<keyword evidence="10 17" id="KW-0573">Peptidoglycan synthesis</keyword>
<dbReference type="InterPro" id="IPR005882">
    <property type="entry name" value="Bifunctional_GlmU"/>
</dbReference>
<feature type="binding site" evidence="17">
    <location>
        <position position="155"/>
    </location>
    <ligand>
        <name>UDP-N-acetyl-alpha-D-glucosamine</name>
        <dbReference type="ChEBI" id="CHEBI:57705"/>
    </ligand>
</feature>
<comment type="similarity">
    <text evidence="2 17">In the N-terminal section; belongs to the N-acetylglucosamine-1-phosphate uridyltransferase family.</text>
</comment>
<dbReference type="NCBIfam" id="NF010933">
    <property type="entry name" value="PRK14353.1"/>
    <property type="match status" value="1"/>
</dbReference>
<dbReference type="InterPro" id="IPR018357">
    <property type="entry name" value="Hexapep_transf_CS"/>
</dbReference>
<evidence type="ECO:0000256" key="15">
    <source>
        <dbReference type="ARBA" id="ARBA00048493"/>
    </source>
</evidence>
<evidence type="ECO:0000313" key="19">
    <source>
        <dbReference type="EMBL" id="REF67361.1"/>
    </source>
</evidence>
<keyword evidence="5 17" id="KW-0548">Nucleotidyltransferase</keyword>
<evidence type="ECO:0000256" key="12">
    <source>
        <dbReference type="ARBA" id="ARBA00023315"/>
    </source>
</evidence>
<comment type="function">
    <text evidence="16 17">Catalyzes the last two sequential reactions in the de novo biosynthetic pathway for UDP-N-acetylglucosamine (UDP-GlcNAc). The C-terminal domain catalyzes the transfer of acetyl group from acetyl coenzyme A to glucosamine-1-phosphate (GlcN-1-P) to produce N-acetylglucosamine-1-phosphate (GlcNAc-1-P), which is converted into UDP-GlcNAc by the transfer of uridine 5-monophosphate (from uridine 5-triphosphate), a reaction catalyzed by the N-terminal domain.</text>
</comment>
<dbReference type="SUPFAM" id="SSF51161">
    <property type="entry name" value="Trimeric LpxA-like enzymes"/>
    <property type="match status" value="1"/>
</dbReference>
<feature type="binding site" evidence="17">
    <location>
        <position position="334"/>
    </location>
    <ligand>
        <name>UDP-N-acetyl-alpha-D-glucosamine</name>
        <dbReference type="ChEBI" id="CHEBI:57705"/>
    </ligand>
</feature>
<feature type="binding site" evidence="17">
    <location>
        <position position="363"/>
    </location>
    <ligand>
        <name>acetyl-CoA</name>
        <dbReference type="ChEBI" id="CHEBI:57288"/>
    </ligand>
</feature>
<feature type="binding site" evidence="17">
    <location>
        <position position="360"/>
    </location>
    <ligand>
        <name>UDP-N-acetyl-alpha-D-glucosamine</name>
        <dbReference type="ChEBI" id="CHEBI:57705"/>
    </ligand>
</feature>
<dbReference type="GO" id="GO:0005737">
    <property type="term" value="C:cytoplasm"/>
    <property type="evidence" value="ECO:0007669"/>
    <property type="project" value="UniProtKB-SubCell"/>
</dbReference>
<dbReference type="RefSeq" id="WP_116222988.1">
    <property type="nucleotide sequence ID" value="NZ_CP038197.1"/>
</dbReference>
<feature type="binding site" evidence="17">
    <location>
        <position position="227"/>
    </location>
    <ligand>
        <name>UDP-N-acetyl-alpha-D-glucosamine</name>
        <dbReference type="ChEBI" id="CHEBI:57705"/>
    </ligand>
</feature>
<dbReference type="GO" id="GO:0000902">
    <property type="term" value="P:cell morphogenesis"/>
    <property type="evidence" value="ECO:0007669"/>
    <property type="project" value="UniProtKB-UniRule"/>
</dbReference>
<feature type="region of interest" description="N-acetyltransferase" evidence="17">
    <location>
        <begin position="251"/>
        <end position="446"/>
    </location>
</feature>
<feature type="binding site" evidence="17">
    <location>
        <position position="141"/>
    </location>
    <ligand>
        <name>UDP-N-acetyl-alpha-D-glucosamine</name>
        <dbReference type="ChEBI" id="CHEBI:57705"/>
    </ligand>
</feature>
<keyword evidence="11 17" id="KW-0511">Multifunctional enzyme</keyword>
<feature type="binding site" evidence="17">
    <location>
        <begin position="369"/>
        <end position="370"/>
    </location>
    <ligand>
        <name>acetyl-CoA</name>
        <dbReference type="ChEBI" id="CHEBI:57288"/>
    </ligand>
</feature>
<comment type="pathway">
    <text evidence="17">Nucleotide-sugar biosynthesis; UDP-N-acetyl-alpha-D-glucosamine biosynthesis; N-acetyl-alpha-D-glucosamine 1-phosphate from alpha-D-glucosamine 6-phosphate (route II): step 2/2.</text>
</comment>
<keyword evidence="7 17" id="KW-0677">Repeat</keyword>
<dbReference type="Pfam" id="PF12804">
    <property type="entry name" value="NTP_transf_3"/>
    <property type="match status" value="1"/>
</dbReference>
<feature type="binding site" evidence="17">
    <location>
        <begin position="11"/>
        <end position="14"/>
    </location>
    <ligand>
        <name>UDP-N-acetyl-alpha-D-glucosamine</name>
        <dbReference type="ChEBI" id="CHEBI:57705"/>
    </ligand>
</feature>
<dbReference type="Proteomes" id="UP000256941">
    <property type="component" value="Unassembled WGS sequence"/>
</dbReference>
<keyword evidence="4 17" id="KW-0808">Transferase</keyword>
<dbReference type="GO" id="GO:0009252">
    <property type="term" value="P:peptidoglycan biosynthetic process"/>
    <property type="evidence" value="ECO:0007669"/>
    <property type="project" value="UniProtKB-UniRule"/>
</dbReference>
<feature type="binding site" evidence="17">
    <location>
        <position position="349"/>
    </location>
    <ligand>
        <name>UDP-N-acetyl-alpha-D-glucosamine</name>
        <dbReference type="ChEBI" id="CHEBI:57705"/>
    </ligand>
</feature>
<protein>
    <recommendedName>
        <fullName evidence="17">Bifunctional protein GlmU</fullName>
    </recommendedName>
    <domain>
        <recommendedName>
            <fullName evidence="17">UDP-N-acetylglucosamine pyrophosphorylase</fullName>
            <ecNumber evidence="17">2.7.7.23</ecNumber>
        </recommendedName>
        <alternativeName>
            <fullName evidence="17">N-acetylglucosamine-1-phosphate uridyltransferase</fullName>
        </alternativeName>
    </domain>
    <domain>
        <recommendedName>
            <fullName evidence="17">Glucosamine-1-phosphate N-acetyltransferase</fullName>
            <ecNumber evidence="17">2.3.1.157</ecNumber>
        </recommendedName>
    </domain>
</protein>
<comment type="caution">
    <text evidence="19">The sequence shown here is derived from an EMBL/GenBank/DDBJ whole genome shotgun (WGS) entry which is preliminary data.</text>
</comment>
<comment type="pathway">
    <text evidence="17">Nucleotide-sugar biosynthesis; UDP-N-acetyl-alpha-D-glucosamine biosynthesis; UDP-N-acetyl-alpha-D-glucosamine from N-acetyl-alpha-D-glucosamine 1-phosphate: step 1/1.</text>
</comment>
<comment type="pathway">
    <text evidence="17">Bacterial outer membrane biogenesis; LPS lipid A biosynthesis.</text>
</comment>
<feature type="binding site" evidence="17">
    <location>
        <position position="108"/>
    </location>
    <ligand>
        <name>Mg(2+)</name>
        <dbReference type="ChEBI" id="CHEBI:18420"/>
    </ligand>
</feature>
<dbReference type="InterPro" id="IPR025877">
    <property type="entry name" value="MobA-like_NTP_Trfase"/>
</dbReference>
<reference evidence="19 20" key="1">
    <citation type="submission" date="2018-08" db="EMBL/GenBank/DDBJ databases">
        <title>Genomic Encyclopedia of Archaeal and Bacterial Type Strains, Phase II (KMG-II): from individual species to whole genera.</title>
        <authorList>
            <person name="Goeker M."/>
        </authorList>
    </citation>
    <scope>NUCLEOTIDE SEQUENCE [LARGE SCALE GENOMIC DNA]</scope>
    <source>
        <strain evidence="19 20">DSM 17099</strain>
    </source>
</reference>
<evidence type="ECO:0000256" key="13">
    <source>
        <dbReference type="ARBA" id="ARBA00023316"/>
    </source>
</evidence>
<dbReference type="EC" id="2.3.1.157" evidence="17"/>
<feature type="domain" description="MobA-like NTP transferase" evidence="18">
    <location>
        <begin position="9"/>
        <end position="133"/>
    </location>
</feature>
<feature type="binding site" evidence="17">
    <location>
        <position position="227"/>
    </location>
    <ligand>
        <name>Mg(2+)</name>
        <dbReference type="ChEBI" id="CHEBI:18420"/>
    </ligand>
</feature>
<comment type="subcellular location">
    <subcellularLocation>
        <location evidence="17">Cytoplasm</location>
    </subcellularLocation>
</comment>
<evidence type="ECO:0000256" key="16">
    <source>
        <dbReference type="ARBA" id="ARBA00049628"/>
    </source>
</evidence>
<feature type="binding site" evidence="17">
    <location>
        <begin position="83"/>
        <end position="84"/>
    </location>
    <ligand>
        <name>UDP-N-acetyl-alpha-D-glucosamine</name>
        <dbReference type="ChEBI" id="CHEBI:57705"/>
    </ligand>
</feature>
<evidence type="ECO:0000256" key="3">
    <source>
        <dbReference type="ARBA" id="ARBA00022490"/>
    </source>
</evidence>
<dbReference type="GO" id="GO:0000287">
    <property type="term" value="F:magnesium ion binding"/>
    <property type="evidence" value="ECO:0007669"/>
    <property type="project" value="UniProtKB-UniRule"/>
</dbReference>
<proteinExistence type="inferred from homology"/>
<evidence type="ECO:0000259" key="18">
    <source>
        <dbReference type="Pfam" id="PF12804"/>
    </source>
</evidence>